<dbReference type="PROSITE" id="PS50011">
    <property type="entry name" value="PROTEIN_KINASE_DOM"/>
    <property type="match status" value="1"/>
</dbReference>
<feature type="domain" description="Protein kinase" evidence="2">
    <location>
        <begin position="325"/>
        <end position="534"/>
    </location>
</feature>
<protein>
    <recommendedName>
        <fullName evidence="2">Protein kinase domain-containing protein</fullName>
    </recommendedName>
</protein>
<dbReference type="Proteomes" id="UP001438707">
    <property type="component" value="Unassembled WGS sequence"/>
</dbReference>
<organism evidence="3 4">
    <name type="scientific">Apatococcus lobatus</name>
    <dbReference type="NCBI Taxonomy" id="904363"/>
    <lineage>
        <taxon>Eukaryota</taxon>
        <taxon>Viridiplantae</taxon>
        <taxon>Chlorophyta</taxon>
        <taxon>core chlorophytes</taxon>
        <taxon>Trebouxiophyceae</taxon>
        <taxon>Chlorellales</taxon>
        <taxon>Chlorellaceae</taxon>
        <taxon>Apatococcus</taxon>
    </lineage>
</organism>
<name>A0AAW1S677_9CHLO</name>
<dbReference type="PANTHER" id="PTHR37171:SF1">
    <property type="entry name" value="SERINE_THREONINE-PROTEIN KINASE YRZF-RELATED"/>
    <property type="match status" value="1"/>
</dbReference>
<gene>
    <name evidence="3" type="ORF">WJX74_006385</name>
</gene>
<sequence>MEVLGFEIWREGTKLEESGYEAPLTRDEALGALQEENPLWTGKLTVKDSQLGLRGPRKLDPSKVHVLRLANLAGAASSIEGVSSGVLADHLAQPLPKADAATYKGNQEEEDRFQHPSRVQDWPSLPAQARAPGIRCSGGRRGMPGASGLRATAVSWPADIQGGRQPQTKGYNPRLLRHQEAEDQKETCIVHIGRQITIPNERSGEVWACTAVERGGRAPEPGKEHEVGCAVGGSQVKAESDCHQKCHPLSWTDRRSKLLVSSAISCAQRSGPDCLSVTEALVFAMLSAHDEDSAGPQQPYPAAVQPGQPPHTVPPTMPKDEDMLGLQDSAVGRGAFCVPVPATASACAGSPVDGFSLADLHLGPPIARQIYHAILDGRPVVVRMGFTPRQRRHVDTEARALRAMHALQGADVPRLLAHGRMREGFAYAVTEYIDGRCWDGSSAADRSLGDQLRTGLTHIYQHGVIQNDVKPDNILVEHATGRPIFIDFALAKHSPDPEAHESEDSELHAMLGQAEPDWPVGHFSSILLLLRASD</sequence>
<dbReference type="InterPro" id="IPR011009">
    <property type="entry name" value="Kinase-like_dom_sf"/>
</dbReference>
<reference evidence="3 4" key="1">
    <citation type="journal article" date="2024" name="Nat. Commun.">
        <title>Phylogenomics reveals the evolutionary origins of lichenization in chlorophyte algae.</title>
        <authorList>
            <person name="Puginier C."/>
            <person name="Libourel C."/>
            <person name="Otte J."/>
            <person name="Skaloud P."/>
            <person name="Haon M."/>
            <person name="Grisel S."/>
            <person name="Petersen M."/>
            <person name="Berrin J.G."/>
            <person name="Delaux P.M."/>
            <person name="Dal Grande F."/>
            <person name="Keller J."/>
        </authorList>
    </citation>
    <scope>NUCLEOTIDE SEQUENCE [LARGE SCALE GENOMIC DNA]</scope>
    <source>
        <strain evidence="3 4">SAG 2145</strain>
    </source>
</reference>
<dbReference type="SUPFAM" id="SSF56112">
    <property type="entry name" value="Protein kinase-like (PK-like)"/>
    <property type="match status" value="1"/>
</dbReference>
<dbReference type="Gene3D" id="1.10.510.10">
    <property type="entry name" value="Transferase(Phosphotransferase) domain 1"/>
    <property type="match status" value="1"/>
</dbReference>
<comment type="caution">
    <text evidence="3">The sequence shown here is derived from an EMBL/GenBank/DDBJ whole genome shotgun (WGS) entry which is preliminary data.</text>
</comment>
<evidence type="ECO:0000313" key="4">
    <source>
        <dbReference type="Proteomes" id="UP001438707"/>
    </source>
</evidence>
<dbReference type="InterPro" id="IPR000719">
    <property type="entry name" value="Prot_kinase_dom"/>
</dbReference>
<evidence type="ECO:0000259" key="2">
    <source>
        <dbReference type="PROSITE" id="PS50011"/>
    </source>
</evidence>
<dbReference type="GO" id="GO:0005524">
    <property type="term" value="F:ATP binding"/>
    <property type="evidence" value="ECO:0007669"/>
    <property type="project" value="InterPro"/>
</dbReference>
<evidence type="ECO:0000256" key="1">
    <source>
        <dbReference type="SAM" id="MobiDB-lite"/>
    </source>
</evidence>
<dbReference type="EMBL" id="JALJOS010000003">
    <property type="protein sequence ID" value="KAK9841467.1"/>
    <property type="molecule type" value="Genomic_DNA"/>
</dbReference>
<proteinExistence type="predicted"/>
<evidence type="ECO:0000313" key="3">
    <source>
        <dbReference type="EMBL" id="KAK9841467.1"/>
    </source>
</evidence>
<accession>A0AAW1S677</accession>
<dbReference type="PANTHER" id="PTHR37171">
    <property type="entry name" value="SERINE/THREONINE-PROTEIN KINASE YRZF-RELATED"/>
    <property type="match status" value="1"/>
</dbReference>
<dbReference type="GO" id="GO:0004672">
    <property type="term" value="F:protein kinase activity"/>
    <property type="evidence" value="ECO:0007669"/>
    <property type="project" value="InterPro"/>
</dbReference>
<feature type="region of interest" description="Disordered" evidence="1">
    <location>
        <begin position="292"/>
        <end position="312"/>
    </location>
</feature>
<dbReference type="InterPro" id="IPR052396">
    <property type="entry name" value="Meiotic_Drive_Suppr_Kinase"/>
</dbReference>
<dbReference type="AlphaFoldDB" id="A0AAW1S677"/>
<keyword evidence="4" id="KW-1185">Reference proteome</keyword>